<organism evidence="2 3">
    <name type="scientific">Gonapodya prolifera (strain JEL478)</name>
    <name type="common">Monoblepharis prolifera</name>
    <dbReference type="NCBI Taxonomy" id="1344416"/>
    <lineage>
        <taxon>Eukaryota</taxon>
        <taxon>Fungi</taxon>
        <taxon>Fungi incertae sedis</taxon>
        <taxon>Chytridiomycota</taxon>
        <taxon>Chytridiomycota incertae sedis</taxon>
        <taxon>Monoblepharidomycetes</taxon>
        <taxon>Monoblepharidales</taxon>
        <taxon>Gonapodyaceae</taxon>
        <taxon>Gonapodya</taxon>
    </lineage>
</organism>
<feature type="region of interest" description="Disordered" evidence="1">
    <location>
        <begin position="95"/>
        <end position="125"/>
    </location>
</feature>
<protein>
    <submittedName>
        <fullName evidence="2">Uncharacterized protein</fullName>
    </submittedName>
</protein>
<dbReference type="EMBL" id="KQ965764">
    <property type="protein sequence ID" value="KXS15163.1"/>
    <property type="molecule type" value="Genomic_DNA"/>
</dbReference>
<accession>A0A139AFH5</accession>
<gene>
    <name evidence="2" type="ORF">M427DRAFT_57036</name>
</gene>
<keyword evidence="3" id="KW-1185">Reference proteome</keyword>
<reference evidence="2 3" key="1">
    <citation type="journal article" date="2015" name="Genome Biol. Evol.">
        <title>Phylogenomic analyses indicate that early fungi evolved digesting cell walls of algal ancestors of land plants.</title>
        <authorList>
            <person name="Chang Y."/>
            <person name="Wang S."/>
            <person name="Sekimoto S."/>
            <person name="Aerts A.L."/>
            <person name="Choi C."/>
            <person name="Clum A."/>
            <person name="LaButti K.M."/>
            <person name="Lindquist E.A."/>
            <person name="Yee Ngan C."/>
            <person name="Ohm R.A."/>
            <person name="Salamov A.A."/>
            <person name="Grigoriev I.V."/>
            <person name="Spatafora J.W."/>
            <person name="Berbee M.L."/>
        </authorList>
    </citation>
    <scope>NUCLEOTIDE SEQUENCE [LARGE SCALE GENOMIC DNA]</scope>
    <source>
        <strain evidence="2 3">JEL478</strain>
    </source>
</reference>
<proteinExistence type="predicted"/>
<evidence type="ECO:0000256" key="1">
    <source>
        <dbReference type="SAM" id="MobiDB-lite"/>
    </source>
</evidence>
<sequence>MNPPNIITRSPVAGATVITSDAIRTDTAAPGELGTTNSMYSVTPMMASAPQQNVRLPSLAQTFEPPPSHLYAVPLAPIHWVDGVAPQRWVPTYVTGPPGNGSSPAPPSHVSGATDPIRTMHPSQSFYSTALPPLSQLSASAISSMTSFASQSNPEDPLLRSERVKEIAGSLIRFMDERLEGEQDQMQMRVFSLGERVFEELVLHCRARSLELRLRSEQARRARDPPPSRH</sequence>
<dbReference type="Proteomes" id="UP000070544">
    <property type="component" value="Unassembled WGS sequence"/>
</dbReference>
<evidence type="ECO:0000313" key="3">
    <source>
        <dbReference type="Proteomes" id="UP000070544"/>
    </source>
</evidence>
<name>A0A139AFH5_GONPJ</name>
<evidence type="ECO:0000313" key="2">
    <source>
        <dbReference type="EMBL" id="KXS15163.1"/>
    </source>
</evidence>
<dbReference type="AlphaFoldDB" id="A0A139AFH5"/>